<protein>
    <submittedName>
        <fullName evidence="2">Uncharacterized protein</fullName>
    </submittedName>
</protein>
<dbReference type="AlphaFoldDB" id="A0A6N2BUU6"/>
<comment type="caution">
    <text evidence="2">The sequence shown here is derived from an EMBL/GenBank/DDBJ whole genome shotgun (WGS) entry which is preliminary data.</text>
</comment>
<feature type="compositionally biased region" description="Basic and acidic residues" evidence="1">
    <location>
        <begin position="62"/>
        <end position="72"/>
    </location>
</feature>
<gene>
    <name evidence="2" type="ORF">EJD97_003214</name>
</gene>
<sequence length="85" mass="9273">MVGMGVLHTQSGTTIINCGMPSERFRNVKSSAVVTGDIRLIPICGAKWKGKQVMNSSQLEQIRGRKQMETRSKAAHLSQESSNAI</sequence>
<organism evidence="2">
    <name type="scientific">Solanum chilense</name>
    <name type="common">Tomato</name>
    <name type="synonym">Lycopersicon chilense</name>
    <dbReference type="NCBI Taxonomy" id="4083"/>
    <lineage>
        <taxon>Eukaryota</taxon>
        <taxon>Viridiplantae</taxon>
        <taxon>Streptophyta</taxon>
        <taxon>Embryophyta</taxon>
        <taxon>Tracheophyta</taxon>
        <taxon>Spermatophyta</taxon>
        <taxon>Magnoliopsida</taxon>
        <taxon>eudicotyledons</taxon>
        <taxon>Gunneridae</taxon>
        <taxon>Pentapetalae</taxon>
        <taxon>asterids</taxon>
        <taxon>lamiids</taxon>
        <taxon>Solanales</taxon>
        <taxon>Solanaceae</taxon>
        <taxon>Solanoideae</taxon>
        <taxon>Solaneae</taxon>
        <taxon>Solanum</taxon>
        <taxon>Solanum subgen. Lycopersicon</taxon>
    </lineage>
</organism>
<feature type="region of interest" description="Disordered" evidence="1">
    <location>
        <begin position="55"/>
        <end position="85"/>
    </location>
</feature>
<accession>A0A6N2BUU6</accession>
<evidence type="ECO:0000256" key="1">
    <source>
        <dbReference type="SAM" id="MobiDB-lite"/>
    </source>
</evidence>
<name>A0A6N2BUU6_SOLCI</name>
<proteinExistence type="predicted"/>
<dbReference type="EMBL" id="RXGB01001435">
    <property type="protein sequence ID" value="TMW98996.1"/>
    <property type="molecule type" value="Genomic_DNA"/>
</dbReference>
<reference evidence="2" key="1">
    <citation type="submission" date="2019-05" db="EMBL/GenBank/DDBJ databases">
        <title>The de novo reference genome and transcriptome assemblies of the wild tomato species Solanum chilense.</title>
        <authorList>
            <person name="Stam R."/>
            <person name="Nosenko T."/>
            <person name="Hoerger A.C."/>
            <person name="Stephan W."/>
            <person name="Seidel M.A."/>
            <person name="Kuhn J.M.M."/>
            <person name="Haberer G."/>
            <person name="Tellier A."/>
        </authorList>
    </citation>
    <scope>NUCLEOTIDE SEQUENCE</scope>
    <source>
        <tissue evidence="2">Mature leaves</tissue>
    </source>
</reference>
<evidence type="ECO:0000313" key="2">
    <source>
        <dbReference type="EMBL" id="TMW98996.1"/>
    </source>
</evidence>